<evidence type="ECO:0000256" key="1">
    <source>
        <dbReference type="SAM" id="Phobius"/>
    </source>
</evidence>
<keyword evidence="1" id="KW-0812">Transmembrane</keyword>
<keyword evidence="3" id="KW-1185">Reference proteome</keyword>
<keyword evidence="1" id="KW-0472">Membrane</keyword>
<comment type="caution">
    <text evidence="2">The sequence shown here is derived from an EMBL/GenBank/DDBJ whole genome shotgun (WGS) entry which is preliminary data.</text>
</comment>
<evidence type="ECO:0000313" key="3">
    <source>
        <dbReference type="Proteomes" id="UP001597497"/>
    </source>
</evidence>
<evidence type="ECO:0008006" key="4">
    <source>
        <dbReference type="Google" id="ProtNLM"/>
    </source>
</evidence>
<feature type="transmembrane region" description="Helical" evidence="1">
    <location>
        <begin position="35"/>
        <end position="64"/>
    </location>
</feature>
<feature type="transmembrane region" description="Helical" evidence="1">
    <location>
        <begin position="6"/>
        <end position="23"/>
    </location>
</feature>
<gene>
    <name evidence="2" type="ORF">ACFSUC_17130</name>
</gene>
<organism evidence="2 3">
    <name type="scientific">Marinicrinis sediminis</name>
    <dbReference type="NCBI Taxonomy" id="1652465"/>
    <lineage>
        <taxon>Bacteria</taxon>
        <taxon>Bacillati</taxon>
        <taxon>Bacillota</taxon>
        <taxon>Bacilli</taxon>
        <taxon>Bacillales</taxon>
        <taxon>Paenibacillaceae</taxon>
    </lineage>
</organism>
<keyword evidence="1" id="KW-1133">Transmembrane helix</keyword>
<name>A0ABW5RDZ9_9BACL</name>
<dbReference type="Pfam" id="PF16079">
    <property type="entry name" value="Phage_holin_5_2"/>
    <property type="match status" value="1"/>
</dbReference>
<dbReference type="Proteomes" id="UP001597497">
    <property type="component" value="Unassembled WGS sequence"/>
</dbReference>
<protein>
    <recommendedName>
        <fullName evidence="4">Holin</fullName>
    </recommendedName>
</protein>
<evidence type="ECO:0000313" key="2">
    <source>
        <dbReference type="EMBL" id="MFD2673300.1"/>
    </source>
</evidence>
<reference evidence="3" key="1">
    <citation type="journal article" date="2019" name="Int. J. Syst. Evol. Microbiol.">
        <title>The Global Catalogue of Microorganisms (GCM) 10K type strain sequencing project: providing services to taxonomists for standard genome sequencing and annotation.</title>
        <authorList>
            <consortium name="The Broad Institute Genomics Platform"/>
            <consortium name="The Broad Institute Genome Sequencing Center for Infectious Disease"/>
            <person name="Wu L."/>
            <person name="Ma J."/>
        </authorList>
    </citation>
    <scope>NUCLEOTIDE SEQUENCE [LARGE SCALE GENOMIC DNA]</scope>
    <source>
        <strain evidence="3">KCTC 33676</strain>
    </source>
</reference>
<dbReference type="RefSeq" id="WP_379930864.1">
    <property type="nucleotide sequence ID" value="NZ_JBHUMM010000043.1"/>
</dbReference>
<proteinExistence type="predicted"/>
<accession>A0ABW5RDZ9</accession>
<dbReference type="EMBL" id="JBHUMM010000043">
    <property type="protein sequence ID" value="MFD2673300.1"/>
    <property type="molecule type" value="Genomic_DNA"/>
</dbReference>
<dbReference type="InterPro" id="IPR032111">
    <property type="entry name" value="Clostridium_phage_holin"/>
</dbReference>
<sequence length="88" mass="9341">MNIDLTLYDASLIPAIMFLLMVLNKQGVPKRWIPVFSLALGILAALVIVEWSANGVIVGILLAANAVGFHSGTKNVFKSPTGDSNSES</sequence>